<dbReference type="InterPro" id="IPR008030">
    <property type="entry name" value="NmrA-like"/>
</dbReference>
<keyword evidence="2" id="KW-0560">Oxidoreductase</keyword>
<evidence type="ECO:0000259" key="3">
    <source>
        <dbReference type="Pfam" id="PF05368"/>
    </source>
</evidence>
<organism evidence="4 5">
    <name type="scientific">Calocera viscosa (strain TUFC12733)</name>
    <dbReference type="NCBI Taxonomy" id="1330018"/>
    <lineage>
        <taxon>Eukaryota</taxon>
        <taxon>Fungi</taxon>
        <taxon>Dikarya</taxon>
        <taxon>Basidiomycota</taxon>
        <taxon>Agaricomycotina</taxon>
        <taxon>Dacrymycetes</taxon>
        <taxon>Dacrymycetales</taxon>
        <taxon>Dacrymycetaceae</taxon>
        <taxon>Calocera</taxon>
    </lineage>
</organism>
<dbReference type="SUPFAM" id="SSF51735">
    <property type="entry name" value="NAD(P)-binding Rossmann-fold domains"/>
    <property type="match status" value="1"/>
</dbReference>
<gene>
    <name evidence="4" type="ORF">CALVIDRAFT_600665</name>
</gene>
<dbReference type="Gene3D" id="3.40.50.720">
    <property type="entry name" value="NAD(P)-binding Rossmann-like Domain"/>
    <property type="match status" value="1"/>
</dbReference>
<sequence>MSGYKHFAVAGAGTIGKYIIDELLKARVGGTVDRVVVLTRSAEGNDALAAKGAEPIIVDYHTPSSLESALQGIDVLISTLAIPALALQTPLGSAAKAAGVQLFVLSEFGGSSEGHDDGVFPLKNAQREHLTSIGLPWIVFCTGFFSDWFWFQPFLGYDLANGRVEVGGTGDSLVSWTSRVDIARYVVYATTALPPAKLHNRMIKMEGERYTP</sequence>
<dbReference type="GO" id="GO:0016491">
    <property type="term" value="F:oxidoreductase activity"/>
    <property type="evidence" value="ECO:0007669"/>
    <property type="project" value="UniProtKB-KW"/>
</dbReference>
<dbReference type="InterPro" id="IPR051609">
    <property type="entry name" value="NmrA/Isoflavone_reductase-like"/>
</dbReference>
<dbReference type="Proteomes" id="UP000076738">
    <property type="component" value="Unassembled WGS sequence"/>
</dbReference>
<proteinExistence type="predicted"/>
<protein>
    <submittedName>
        <fullName evidence="4">NAD(P)-binding protein</fullName>
    </submittedName>
</protein>
<dbReference type="AlphaFoldDB" id="A0A167JC07"/>
<evidence type="ECO:0000313" key="4">
    <source>
        <dbReference type="EMBL" id="KZO93440.1"/>
    </source>
</evidence>
<evidence type="ECO:0000256" key="2">
    <source>
        <dbReference type="ARBA" id="ARBA00023002"/>
    </source>
</evidence>
<dbReference type="OrthoDB" id="5283654at2759"/>
<name>A0A167JC07_CALVF</name>
<reference evidence="4 5" key="1">
    <citation type="journal article" date="2016" name="Mol. Biol. Evol.">
        <title>Comparative Genomics of Early-Diverging Mushroom-Forming Fungi Provides Insights into the Origins of Lignocellulose Decay Capabilities.</title>
        <authorList>
            <person name="Nagy L.G."/>
            <person name="Riley R."/>
            <person name="Tritt A."/>
            <person name="Adam C."/>
            <person name="Daum C."/>
            <person name="Floudas D."/>
            <person name="Sun H."/>
            <person name="Yadav J.S."/>
            <person name="Pangilinan J."/>
            <person name="Larsson K.H."/>
            <person name="Matsuura K."/>
            <person name="Barry K."/>
            <person name="Labutti K."/>
            <person name="Kuo R."/>
            <person name="Ohm R.A."/>
            <person name="Bhattacharya S.S."/>
            <person name="Shirouzu T."/>
            <person name="Yoshinaga Y."/>
            <person name="Martin F.M."/>
            <person name="Grigoriev I.V."/>
            <person name="Hibbett D.S."/>
        </authorList>
    </citation>
    <scope>NUCLEOTIDE SEQUENCE [LARGE SCALE GENOMIC DNA]</scope>
    <source>
        <strain evidence="4 5">TUFC12733</strain>
    </source>
</reference>
<accession>A0A167JC07</accession>
<evidence type="ECO:0000256" key="1">
    <source>
        <dbReference type="ARBA" id="ARBA00022857"/>
    </source>
</evidence>
<dbReference type="EMBL" id="KV417301">
    <property type="protein sequence ID" value="KZO93440.1"/>
    <property type="molecule type" value="Genomic_DNA"/>
</dbReference>
<dbReference type="PANTHER" id="PTHR47706:SF9">
    <property type="entry name" value="NMRA-LIKE DOMAIN-CONTAINING PROTEIN-RELATED"/>
    <property type="match status" value="1"/>
</dbReference>
<keyword evidence="1" id="KW-0521">NADP</keyword>
<feature type="domain" description="NmrA-like" evidence="3">
    <location>
        <begin position="10"/>
        <end position="211"/>
    </location>
</feature>
<evidence type="ECO:0000313" key="5">
    <source>
        <dbReference type="Proteomes" id="UP000076738"/>
    </source>
</evidence>
<dbReference type="Pfam" id="PF05368">
    <property type="entry name" value="NmrA"/>
    <property type="match status" value="1"/>
</dbReference>
<dbReference type="InterPro" id="IPR036291">
    <property type="entry name" value="NAD(P)-bd_dom_sf"/>
</dbReference>
<dbReference type="STRING" id="1330018.A0A167JC07"/>
<dbReference type="PANTHER" id="PTHR47706">
    <property type="entry name" value="NMRA-LIKE FAMILY PROTEIN"/>
    <property type="match status" value="1"/>
</dbReference>
<keyword evidence="5" id="KW-1185">Reference proteome</keyword>